<dbReference type="AlphaFoldDB" id="A0A382M1W4"/>
<protein>
    <submittedName>
        <fullName evidence="1">Uncharacterized protein</fullName>
    </submittedName>
</protein>
<accession>A0A382M1W4</accession>
<gene>
    <name evidence="1" type="ORF">METZ01_LOCUS295793</name>
</gene>
<evidence type="ECO:0000313" key="1">
    <source>
        <dbReference type="EMBL" id="SVC42939.1"/>
    </source>
</evidence>
<organism evidence="1">
    <name type="scientific">marine metagenome</name>
    <dbReference type="NCBI Taxonomy" id="408172"/>
    <lineage>
        <taxon>unclassified sequences</taxon>
        <taxon>metagenomes</taxon>
        <taxon>ecological metagenomes</taxon>
    </lineage>
</organism>
<sequence>MKFLTSLVLIIYLMTNNSYSEGLFDKRKHELKKIITYDMGKIYGYMTFENSFEKKGCYKKTGRKKKISNIFQLLFKGMPDDFSKGFNSYYAKHSNQKQLNTDKIVFTNFDKLINSGKSQRESCLILFKRIQSVYDFEEDMKKLNIKKREYIDLFK</sequence>
<reference evidence="1" key="1">
    <citation type="submission" date="2018-05" db="EMBL/GenBank/DDBJ databases">
        <authorList>
            <person name="Lanie J.A."/>
            <person name="Ng W.-L."/>
            <person name="Kazmierczak K.M."/>
            <person name="Andrzejewski T.M."/>
            <person name="Davidsen T.M."/>
            <person name="Wayne K.J."/>
            <person name="Tettelin H."/>
            <person name="Glass J.I."/>
            <person name="Rusch D."/>
            <person name="Podicherti R."/>
            <person name="Tsui H.-C.T."/>
            <person name="Winkler M.E."/>
        </authorList>
    </citation>
    <scope>NUCLEOTIDE SEQUENCE</scope>
</reference>
<dbReference type="EMBL" id="UINC01090733">
    <property type="protein sequence ID" value="SVC42939.1"/>
    <property type="molecule type" value="Genomic_DNA"/>
</dbReference>
<proteinExistence type="predicted"/>
<name>A0A382M1W4_9ZZZZ</name>